<evidence type="ECO:0000256" key="2">
    <source>
        <dbReference type="SAM" id="SignalP"/>
    </source>
</evidence>
<name>A0ABS9F7C0_9PSED</name>
<feature type="compositionally biased region" description="Basic and acidic residues" evidence="1">
    <location>
        <begin position="51"/>
        <end position="60"/>
    </location>
</feature>
<feature type="compositionally biased region" description="Low complexity" evidence="1">
    <location>
        <begin position="128"/>
        <end position="144"/>
    </location>
</feature>
<feature type="chain" id="PRO_5045877140" description="Heme utilization protein" evidence="2">
    <location>
        <begin position="25"/>
        <end position="252"/>
    </location>
</feature>
<dbReference type="Proteomes" id="UP000814003">
    <property type="component" value="Unassembled WGS sequence"/>
</dbReference>
<sequence>MKPTMALKPLVFALAALMAVAAQAGNEDKWKPTPAPSGTVAAVVTDSQLSKDNKFDDTKTNNDASANHSLNNSDGNLGANVAAGSGNQQDNSAAITSSAAKDALAVFAIVDVEQTSKNNKFTNKGTQNDASLNNSANNSSGNVGVNVTAGQGNQQKNNLAIVTSDGKNIGAAAVTSQESLNNTFLNTASAGKGYGNWGKTYVNNDASINHSGNNASGNIGINVSAGSGNQQSNSLSLGSGCTQCAAGSGVRF</sequence>
<comment type="caution">
    <text evidence="3">The sequence shown here is derived from an EMBL/GenBank/DDBJ whole genome shotgun (WGS) entry which is preliminary data.</text>
</comment>
<organism evidence="3 4">
    <name type="scientific">Pseudomonas gessardii</name>
    <dbReference type="NCBI Taxonomy" id="78544"/>
    <lineage>
        <taxon>Bacteria</taxon>
        <taxon>Pseudomonadati</taxon>
        <taxon>Pseudomonadota</taxon>
        <taxon>Gammaproteobacteria</taxon>
        <taxon>Pseudomonadales</taxon>
        <taxon>Pseudomonadaceae</taxon>
        <taxon>Pseudomonas</taxon>
    </lineage>
</organism>
<gene>
    <name evidence="3" type="ORF">GIW56_15580</name>
</gene>
<protein>
    <recommendedName>
        <fullName evidence="5">Heme utilization protein</fullName>
    </recommendedName>
</protein>
<feature type="region of interest" description="Disordered" evidence="1">
    <location>
        <begin position="51"/>
        <end position="91"/>
    </location>
</feature>
<keyword evidence="2" id="KW-0732">Signal</keyword>
<feature type="compositionally biased region" description="Polar residues" evidence="1">
    <location>
        <begin position="64"/>
        <end position="75"/>
    </location>
</feature>
<accession>A0ABS9F7C0</accession>
<proteinExistence type="predicted"/>
<feature type="region of interest" description="Disordered" evidence="1">
    <location>
        <begin position="119"/>
        <end position="144"/>
    </location>
</feature>
<dbReference type="EMBL" id="WKED01000026">
    <property type="protein sequence ID" value="MCF5108267.1"/>
    <property type="molecule type" value="Genomic_DNA"/>
</dbReference>
<evidence type="ECO:0000313" key="3">
    <source>
        <dbReference type="EMBL" id="MCF5108267.1"/>
    </source>
</evidence>
<dbReference type="RefSeq" id="WP_099169774.1">
    <property type="nucleotide sequence ID" value="NZ_WKED01000026.1"/>
</dbReference>
<evidence type="ECO:0008006" key="5">
    <source>
        <dbReference type="Google" id="ProtNLM"/>
    </source>
</evidence>
<evidence type="ECO:0000313" key="4">
    <source>
        <dbReference type="Proteomes" id="UP000814003"/>
    </source>
</evidence>
<feature type="signal peptide" evidence="2">
    <location>
        <begin position="1"/>
        <end position="24"/>
    </location>
</feature>
<evidence type="ECO:0000256" key="1">
    <source>
        <dbReference type="SAM" id="MobiDB-lite"/>
    </source>
</evidence>
<keyword evidence="4" id="KW-1185">Reference proteome</keyword>
<reference evidence="3 4" key="1">
    <citation type="submission" date="2019-11" db="EMBL/GenBank/DDBJ databases">
        <title>Epiphytic Pseudomonas syringae from cherry orchards.</title>
        <authorList>
            <person name="Hulin M.T."/>
        </authorList>
    </citation>
    <scope>NUCLEOTIDE SEQUENCE [LARGE SCALE GENOMIC DNA]</scope>
    <source>
        <strain evidence="3 4">PA-6-5B</strain>
    </source>
</reference>